<feature type="compositionally biased region" description="Basic and acidic residues" evidence="1">
    <location>
        <begin position="32"/>
        <end position="43"/>
    </location>
</feature>
<dbReference type="PATRIC" id="fig|652.5.peg.809"/>
<dbReference type="AlphaFoldDB" id="A0A0S2SD44"/>
<reference evidence="2 3" key="2">
    <citation type="journal article" date="2016" name="Genome Announc.">
        <title>Complete Genome Sequence of the Highly Virulent Aeromonas schubertii Strain WL1483, Isolated from Diseased Snakehead Fish (Channa argus) in China.</title>
        <authorList>
            <person name="Liu L."/>
            <person name="Li N."/>
            <person name="Zhang D."/>
            <person name="Fu X."/>
            <person name="Shi C."/>
            <person name="Lin Q."/>
            <person name="Hao G."/>
        </authorList>
    </citation>
    <scope>NUCLEOTIDE SEQUENCE [LARGE SCALE GENOMIC DNA]</scope>
    <source>
        <strain evidence="2 3">WL1483</strain>
    </source>
</reference>
<dbReference type="KEGG" id="asr:WL1483_191"/>
<feature type="region of interest" description="Disordered" evidence="1">
    <location>
        <begin position="59"/>
        <end position="79"/>
    </location>
</feature>
<gene>
    <name evidence="2" type="ORF">WL1483_191</name>
</gene>
<accession>A0A0S2SD44</accession>
<protein>
    <submittedName>
        <fullName evidence="2">Uncharacterized protein</fullName>
    </submittedName>
</protein>
<feature type="compositionally biased region" description="Basic and acidic residues" evidence="1">
    <location>
        <begin position="1"/>
        <end position="12"/>
    </location>
</feature>
<proteinExistence type="predicted"/>
<sequence length="93" mass="10093">MRAQGQERHQDDGAAAAGHGCPICGGPSDLATEPRETASRSDWRGKAFLVTSWASKKSLAKARRAGEKMSRAEPSCPMRRSRIERLAVGKELD</sequence>
<evidence type="ECO:0000313" key="3">
    <source>
        <dbReference type="Proteomes" id="UP000058114"/>
    </source>
</evidence>
<dbReference type="EMBL" id="CP013067">
    <property type="protein sequence ID" value="ALP39610.1"/>
    <property type="molecule type" value="Genomic_DNA"/>
</dbReference>
<feature type="region of interest" description="Disordered" evidence="1">
    <location>
        <begin position="1"/>
        <end position="43"/>
    </location>
</feature>
<dbReference type="Proteomes" id="UP000058114">
    <property type="component" value="Chromosome"/>
</dbReference>
<name>A0A0S2SD44_9GAMM</name>
<evidence type="ECO:0000313" key="2">
    <source>
        <dbReference type="EMBL" id="ALP39610.1"/>
    </source>
</evidence>
<organism evidence="2 3">
    <name type="scientific">Aeromonas schubertii</name>
    <dbReference type="NCBI Taxonomy" id="652"/>
    <lineage>
        <taxon>Bacteria</taxon>
        <taxon>Pseudomonadati</taxon>
        <taxon>Pseudomonadota</taxon>
        <taxon>Gammaproteobacteria</taxon>
        <taxon>Aeromonadales</taxon>
        <taxon>Aeromonadaceae</taxon>
        <taxon>Aeromonas</taxon>
    </lineage>
</organism>
<evidence type="ECO:0000256" key="1">
    <source>
        <dbReference type="SAM" id="MobiDB-lite"/>
    </source>
</evidence>
<reference evidence="3" key="1">
    <citation type="submission" date="2015-10" db="EMBL/GenBank/DDBJ databases">
        <title>Complete Genome Sequence of Aeromonas schubertii strain WL1483.</title>
        <authorList>
            <person name="Liu L."/>
        </authorList>
    </citation>
    <scope>NUCLEOTIDE SEQUENCE [LARGE SCALE GENOMIC DNA]</scope>
    <source>
        <strain evidence="3">WL1483</strain>
    </source>
</reference>